<organism evidence="1 2">
    <name type="scientific">Mycolicibacterium senegalense</name>
    <dbReference type="NCBI Taxonomy" id="1796"/>
    <lineage>
        <taxon>Bacteria</taxon>
        <taxon>Bacillati</taxon>
        <taxon>Actinomycetota</taxon>
        <taxon>Actinomycetes</taxon>
        <taxon>Mycobacteriales</taxon>
        <taxon>Mycobacteriaceae</taxon>
        <taxon>Mycolicibacterium</taxon>
    </lineage>
</organism>
<dbReference type="Proteomes" id="UP000254945">
    <property type="component" value="Unassembled WGS sequence"/>
</dbReference>
<evidence type="ECO:0000313" key="2">
    <source>
        <dbReference type="Proteomes" id="UP000254945"/>
    </source>
</evidence>
<accession>A0A378W3C1</accession>
<sequence>MPAENLRADLAAIRALGDALDAHAADLLTVAATLRSMPSPGAALGPIGDRFTAAFVEAVSAHSDAVAALAVHAGAGAVSARCTAVDYDSAGQRAAALLPRM</sequence>
<dbReference type="STRING" id="1796.ABW05_08810"/>
<dbReference type="EMBL" id="UGQQ01000002">
    <property type="protein sequence ID" value="SUA27319.1"/>
    <property type="molecule type" value="Genomic_DNA"/>
</dbReference>
<dbReference type="RefSeq" id="WP_019345853.1">
    <property type="nucleotide sequence ID" value="NZ_CP081000.1"/>
</dbReference>
<protein>
    <submittedName>
        <fullName evidence="1">Protein of uncharacterized function (DUF2580)</fullName>
    </submittedName>
</protein>
<evidence type="ECO:0000313" key="1">
    <source>
        <dbReference type="EMBL" id="SUA27319.1"/>
    </source>
</evidence>
<reference evidence="1 2" key="1">
    <citation type="submission" date="2018-06" db="EMBL/GenBank/DDBJ databases">
        <authorList>
            <consortium name="Pathogen Informatics"/>
            <person name="Doyle S."/>
        </authorList>
    </citation>
    <scope>NUCLEOTIDE SEQUENCE [LARGE SCALE GENOMIC DNA]</scope>
    <source>
        <strain evidence="1 2">NCTC4524</strain>
    </source>
</reference>
<gene>
    <name evidence="1" type="ORF">NCTC4524_03289</name>
</gene>
<dbReference type="AlphaFoldDB" id="A0A378W3C1"/>
<name>A0A378W3C1_9MYCO</name>
<proteinExistence type="predicted"/>